<dbReference type="Pfam" id="PF11185">
    <property type="entry name" value="DUF2971"/>
    <property type="match status" value="1"/>
</dbReference>
<accession>A0A0M9GL82</accession>
<dbReference type="PATRIC" id="fig|1514904.3.peg.1940"/>
<name>A0A0M9GL82_9HYPH</name>
<dbReference type="AlphaFoldDB" id="A0A0M9GL82"/>
<sequence length="492" mass="56962">MTSKPNFDRNIFRYRSINSLLGERAELENQSIYFAPAESLNDPMEGLRRVVWRGDRVTWRNLLRNYVICLENRITQALLHRDDETLDANAISVFQTLDNVPTPQMRDFLKQCIQSVEQTELHTTLLDFLAGAERDISFTELKQHLRLVHFHWLQIIQKAVSDQGFMKARNSLEFDEASMAANLRAMQNLLPKLAADHGESVLEAVFEVQEMVSASIGLHTAFNNSETASHKKQSLIFDFPSEYLRCLLKLIYPPWYVACFSKRHDNVAMWSYYANEHNGCCLIFRTLGDPDQQTLRLRGARGFQASRGEQSRVFREGQDLELRSVNYTSEHPQLEFFSNLGRISQKDAMDGWFTDDDGKVSPLSSHLTDPTATEKWRGEHWDRFLPPLLSKHPDWRHEEERRVVLHDNLGILDKPEDRTFTYDFDTLEGIIFGMNVKMSNQVKTLQIIEPKLVNRSSDRPFKIYQARYNSRTGKMDCFELDLTTGAPTLPSC</sequence>
<evidence type="ECO:0008006" key="3">
    <source>
        <dbReference type="Google" id="ProtNLM"/>
    </source>
</evidence>
<evidence type="ECO:0000313" key="1">
    <source>
        <dbReference type="EMBL" id="KPB00370.1"/>
    </source>
</evidence>
<comment type="caution">
    <text evidence="1">The sequence shown here is derived from an EMBL/GenBank/DDBJ whole genome shotgun (WGS) entry which is preliminary data.</text>
</comment>
<dbReference type="InterPro" id="IPR021352">
    <property type="entry name" value="DUF2971"/>
</dbReference>
<evidence type="ECO:0000313" key="2">
    <source>
        <dbReference type="Proteomes" id="UP000038011"/>
    </source>
</evidence>
<gene>
    <name evidence="1" type="ORF">SU32_14025</name>
</gene>
<proteinExistence type="predicted"/>
<dbReference type="OrthoDB" id="4119964at2"/>
<dbReference type="RefSeq" id="WP_054000006.1">
    <property type="nucleotide sequence ID" value="NZ_JXMU01000023.1"/>
</dbReference>
<dbReference type="EMBL" id="JXMU01000023">
    <property type="protein sequence ID" value="KPB00370.1"/>
    <property type="molecule type" value="Genomic_DNA"/>
</dbReference>
<keyword evidence="2" id="KW-1185">Reference proteome</keyword>
<protein>
    <recommendedName>
        <fullName evidence="3">DUF2971 domain-containing protein</fullName>
    </recommendedName>
</protein>
<organism evidence="1 2">
    <name type="scientific">Ahrensia marina</name>
    <dbReference type="NCBI Taxonomy" id="1514904"/>
    <lineage>
        <taxon>Bacteria</taxon>
        <taxon>Pseudomonadati</taxon>
        <taxon>Pseudomonadota</taxon>
        <taxon>Alphaproteobacteria</taxon>
        <taxon>Hyphomicrobiales</taxon>
        <taxon>Ahrensiaceae</taxon>
        <taxon>Ahrensia</taxon>
    </lineage>
</organism>
<reference evidence="1 2" key="1">
    <citation type="submission" date="2015-01" db="EMBL/GenBank/DDBJ databases">
        <title>Ahrensia donghaiensis sp. nov., a novel dimethylsulphoniopropionate-cleavage bacterium isolated from seawater and emended descriptions of the genus Ahrensia and Ahrensia kielensis.</title>
        <authorList>
            <person name="Liu J."/>
        </authorList>
    </citation>
    <scope>NUCLEOTIDE SEQUENCE [LARGE SCALE GENOMIC DNA]</scope>
    <source>
        <strain evidence="1 2">LZD062</strain>
    </source>
</reference>
<dbReference type="Proteomes" id="UP000038011">
    <property type="component" value="Unassembled WGS sequence"/>
</dbReference>